<evidence type="ECO:0000256" key="1">
    <source>
        <dbReference type="SAM" id="MobiDB-lite"/>
    </source>
</evidence>
<sequence length="116" mass="12886">MLFKEQQRFVRQTRSKTSRAKACGNIMEASTSRHPRKFASRRGGGRGRRGASTSRHVDGPQDWDEISAESRSDEDLDEAAATIAAQFGLDSESSSWTSAFDEDEDEDLDEDVGSRV</sequence>
<feature type="compositionally biased region" description="Basic residues" evidence="1">
    <location>
        <begin position="33"/>
        <end position="49"/>
    </location>
</feature>
<protein>
    <submittedName>
        <fullName evidence="2">Uncharacterized protein</fullName>
    </submittedName>
</protein>
<dbReference type="Proteomes" id="UP000825935">
    <property type="component" value="Chromosome 33"/>
</dbReference>
<evidence type="ECO:0000313" key="2">
    <source>
        <dbReference type="EMBL" id="KAH7285158.1"/>
    </source>
</evidence>
<name>A0A8T2QNE8_CERRI</name>
<feature type="region of interest" description="Disordered" evidence="1">
    <location>
        <begin position="1"/>
        <end position="116"/>
    </location>
</feature>
<comment type="caution">
    <text evidence="2">The sequence shown here is derived from an EMBL/GenBank/DDBJ whole genome shotgun (WGS) entry which is preliminary data.</text>
</comment>
<keyword evidence="3" id="KW-1185">Reference proteome</keyword>
<feature type="compositionally biased region" description="Acidic residues" evidence="1">
    <location>
        <begin position="100"/>
        <end position="116"/>
    </location>
</feature>
<gene>
    <name evidence="2" type="ORF">KP509_33G015800</name>
</gene>
<organism evidence="2 3">
    <name type="scientific">Ceratopteris richardii</name>
    <name type="common">Triangle waterfern</name>
    <dbReference type="NCBI Taxonomy" id="49495"/>
    <lineage>
        <taxon>Eukaryota</taxon>
        <taxon>Viridiplantae</taxon>
        <taxon>Streptophyta</taxon>
        <taxon>Embryophyta</taxon>
        <taxon>Tracheophyta</taxon>
        <taxon>Polypodiopsida</taxon>
        <taxon>Polypodiidae</taxon>
        <taxon>Polypodiales</taxon>
        <taxon>Pteridineae</taxon>
        <taxon>Pteridaceae</taxon>
        <taxon>Parkerioideae</taxon>
        <taxon>Ceratopteris</taxon>
    </lineage>
</organism>
<dbReference type="AlphaFoldDB" id="A0A8T2QNE8"/>
<accession>A0A8T2QNE8</accession>
<dbReference type="EMBL" id="CM035438">
    <property type="protein sequence ID" value="KAH7285158.1"/>
    <property type="molecule type" value="Genomic_DNA"/>
</dbReference>
<proteinExistence type="predicted"/>
<evidence type="ECO:0000313" key="3">
    <source>
        <dbReference type="Proteomes" id="UP000825935"/>
    </source>
</evidence>
<reference evidence="2" key="1">
    <citation type="submission" date="2021-08" db="EMBL/GenBank/DDBJ databases">
        <title>WGS assembly of Ceratopteris richardii.</title>
        <authorList>
            <person name="Marchant D.B."/>
            <person name="Chen G."/>
            <person name="Jenkins J."/>
            <person name="Shu S."/>
            <person name="Leebens-Mack J."/>
            <person name="Grimwood J."/>
            <person name="Schmutz J."/>
            <person name="Soltis P."/>
            <person name="Soltis D."/>
            <person name="Chen Z.-H."/>
        </authorList>
    </citation>
    <scope>NUCLEOTIDE SEQUENCE</scope>
    <source>
        <strain evidence="2">Whitten #5841</strain>
        <tissue evidence="2">Leaf</tissue>
    </source>
</reference>